<accession>A0A7R8UDC3</accession>
<dbReference type="InterPro" id="IPR036691">
    <property type="entry name" value="Endo/exonu/phosph_ase_sf"/>
</dbReference>
<dbReference type="InParanoid" id="A0A7R8UDC3"/>
<evidence type="ECO:0000313" key="1">
    <source>
        <dbReference type="EMBL" id="CAD7078700.1"/>
    </source>
</evidence>
<reference evidence="1 2" key="1">
    <citation type="submission" date="2020-11" db="EMBL/GenBank/DDBJ databases">
        <authorList>
            <person name="Wallbank WR R."/>
            <person name="Pardo Diaz C."/>
            <person name="Kozak K."/>
            <person name="Martin S."/>
            <person name="Jiggins C."/>
            <person name="Moest M."/>
            <person name="Warren A I."/>
            <person name="Generalovic N T."/>
            <person name="Byers J.R.P. K."/>
            <person name="Montejo-Kovacevich G."/>
            <person name="Yen C E."/>
        </authorList>
    </citation>
    <scope>NUCLEOTIDE SEQUENCE [LARGE SCALE GENOMIC DNA]</scope>
</reference>
<name>A0A7R8UDC3_HERIL</name>
<dbReference type="AlphaFoldDB" id="A0A7R8UDC3"/>
<evidence type="ECO:0000313" key="2">
    <source>
        <dbReference type="Proteomes" id="UP000594454"/>
    </source>
</evidence>
<dbReference type="Proteomes" id="UP000594454">
    <property type="component" value="Chromosome 1"/>
</dbReference>
<evidence type="ECO:0008006" key="3">
    <source>
        <dbReference type="Google" id="ProtNLM"/>
    </source>
</evidence>
<organism evidence="1 2">
    <name type="scientific">Hermetia illucens</name>
    <name type="common">Black soldier fly</name>
    <dbReference type="NCBI Taxonomy" id="343691"/>
    <lineage>
        <taxon>Eukaryota</taxon>
        <taxon>Metazoa</taxon>
        <taxon>Ecdysozoa</taxon>
        <taxon>Arthropoda</taxon>
        <taxon>Hexapoda</taxon>
        <taxon>Insecta</taxon>
        <taxon>Pterygota</taxon>
        <taxon>Neoptera</taxon>
        <taxon>Endopterygota</taxon>
        <taxon>Diptera</taxon>
        <taxon>Brachycera</taxon>
        <taxon>Stratiomyomorpha</taxon>
        <taxon>Stratiomyidae</taxon>
        <taxon>Hermetiinae</taxon>
        <taxon>Hermetia</taxon>
    </lineage>
</organism>
<gene>
    <name evidence="1" type="ORF">HERILL_LOCUS1954</name>
</gene>
<protein>
    <recommendedName>
        <fullName evidence="3">Endonuclease/exonuclease/phosphatase domain-containing protein</fullName>
    </recommendedName>
</protein>
<proteinExistence type="predicted"/>
<keyword evidence="2" id="KW-1185">Reference proteome</keyword>
<dbReference type="EMBL" id="LR899009">
    <property type="protein sequence ID" value="CAD7078700.1"/>
    <property type="molecule type" value="Genomic_DNA"/>
</dbReference>
<dbReference type="Gene3D" id="3.60.10.10">
    <property type="entry name" value="Endonuclease/exonuclease/phosphatase"/>
    <property type="match status" value="1"/>
</dbReference>
<dbReference type="SUPFAM" id="SSF56219">
    <property type="entry name" value="DNase I-like"/>
    <property type="match status" value="1"/>
</dbReference>
<sequence>MAGENRARNLNIGSTPTFRRSGCEGSIPDITFASESLASSVDGWRVLEDFSASDHQYIAFEVFDATCRRAPTRRSPCVWNVAKVNIGRFFEALGAGGAALGGTPGGGGVAADTVVNSGDESDNDRRVRLPCPRRAPGATSLLCTGGRRKLPTLRKSVISSAVWHNDLYANEEACAIKAQYRSAKRRLRSAINKSKARGWQNLINEVNDDPWGLGYKACHSEIGLCGSPAY</sequence>